<gene>
    <name evidence="2" type="ORF">SOCEGT47_027800</name>
</gene>
<reference evidence="2 3" key="1">
    <citation type="submission" date="2015-09" db="EMBL/GenBank/DDBJ databases">
        <title>Sorangium comparison.</title>
        <authorList>
            <person name="Zaburannyi N."/>
            <person name="Bunk B."/>
            <person name="Overmann J."/>
            <person name="Mueller R."/>
        </authorList>
    </citation>
    <scope>NUCLEOTIDE SEQUENCE [LARGE SCALE GENOMIC DNA]</scope>
    <source>
        <strain evidence="2 3">So ceGT47</strain>
    </source>
</reference>
<accession>A0A4P2PZE5</accession>
<feature type="compositionally biased region" description="Basic and acidic residues" evidence="1">
    <location>
        <begin position="1"/>
        <end position="36"/>
    </location>
</feature>
<proteinExistence type="predicted"/>
<sequence>MTTERTTRGGERRATEPTRDLPGRDRPRGARRDRPRGAARAVAALAGLAALLADAALAACGAAPPRLHPVFPAGPAAEKPRGKILFVLSAARVQTLGDGAKRATGTFLGELYEPYLALTGAGYEVVFATAGGAAPALSIRTCSPSRPAGRLLLRSRGARRPRRPRRDPPPWLQRRPLRAAPRRRAGPRTRLSPAHVHERRRAEDRP</sequence>
<feature type="region of interest" description="Disordered" evidence="1">
    <location>
        <begin position="148"/>
        <end position="206"/>
    </location>
</feature>
<feature type="compositionally biased region" description="Basic residues" evidence="1">
    <location>
        <begin position="175"/>
        <end position="187"/>
    </location>
</feature>
<dbReference type="Gene3D" id="3.40.50.880">
    <property type="match status" value="1"/>
</dbReference>
<feature type="compositionally biased region" description="Basic residues" evidence="1">
    <location>
        <begin position="156"/>
        <end position="165"/>
    </location>
</feature>
<evidence type="ECO:0000313" key="2">
    <source>
        <dbReference type="EMBL" id="AUX22279.1"/>
    </source>
</evidence>
<evidence type="ECO:0000313" key="3">
    <source>
        <dbReference type="Proteomes" id="UP000295781"/>
    </source>
</evidence>
<feature type="region of interest" description="Disordered" evidence="1">
    <location>
        <begin position="1"/>
        <end position="37"/>
    </location>
</feature>
<evidence type="ECO:0000256" key="1">
    <source>
        <dbReference type="SAM" id="MobiDB-lite"/>
    </source>
</evidence>
<dbReference type="AlphaFoldDB" id="A0A4P2PZE5"/>
<protein>
    <submittedName>
        <fullName evidence="2">Uncharacterized protein</fullName>
    </submittedName>
</protein>
<organism evidence="2 3">
    <name type="scientific">Sorangium cellulosum</name>
    <name type="common">Polyangium cellulosum</name>
    <dbReference type="NCBI Taxonomy" id="56"/>
    <lineage>
        <taxon>Bacteria</taxon>
        <taxon>Pseudomonadati</taxon>
        <taxon>Myxococcota</taxon>
        <taxon>Polyangia</taxon>
        <taxon>Polyangiales</taxon>
        <taxon>Polyangiaceae</taxon>
        <taxon>Sorangium</taxon>
    </lineage>
</organism>
<name>A0A4P2PZE5_SORCE</name>
<dbReference type="InterPro" id="IPR029062">
    <property type="entry name" value="Class_I_gatase-like"/>
</dbReference>
<dbReference type="SUPFAM" id="SSF52317">
    <property type="entry name" value="Class I glutamine amidotransferase-like"/>
    <property type="match status" value="1"/>
</dbReference>
<dbReference type="EMBL" id="CP012670">
    <property type="protein sequence ID" value="AUX22279.1"/>
    <property type="molecule type" value="Genomic_DNA"/>
</dbReference>
<dbReference type="Proteomes" id="UP000295781">
    <property type="component" value="Chromosome"/>
</dbReference>